<dbReference type="PROSITE" id="PS51819">
    <property type="entry name" value="VOC"/>
    <property type="match status" value="1"/>
</dbReference>
<dbReference type="GO" id="GO:0046872">
    <property type="term" value="F:metal ion binding"/>
    <property type="evidence" value="ECO:0007669"/>
    <property type="project" value="UniProtKB-KW"/>
</dbReference>
<organism evidence="4 5">
    <name type="scientific">Acanthosepion pharaonis</name>
    <name type="common">Pharaoh cuttlefish</name>
    <name type="synonym">Sepia pharaonis</name>
    <dbReference type="NCBI Taxonomy" id="158019"/>
    <lineage>
        <taxon>Eukaryota</taxon>
        <taxon>Metazoa</taxon>
        <taxon>Spiralia</taxon>
        <taxon>Lophotrochozoa</taxon>
        <taxon>Mollusca</taxon>
        <taxon>Cephalopoda</taxon>
        <taxon>Coleoidea</taxon>
        <taxon>Decapodiformes</taxon>
        <taxon>Sepiida</taxon>
        <taxon>Sepiina</taxon>
        <taxon>Sepiidae</taxon>
        <taxon>Acanthosepion</taxon>
    </lineage>
</organism>
<name>A0A812CWE5_ACAPH</name>
<comment type="similarity">
    <text evidence="1">Belongs to the methylmalonyl-CoA epimerase family.</text>
</comment>
<evidence type="ECO:0000259" key="3">
    <source>
        <dbReference type="PROSITE" id="PS51819"/>
    </source>
</evidence>
<protein>
    <submittedName>
        <fullName evidence="4">MCEE</fullName>
        <ecNumber evidence="4">5.1.99.1</ecNumber>
    </submittedName>
</protein>
<dbReference type="OrthoDB" id="16820at2759"/>
<dbReference type="GO" id="GO:0004493">
    <property type="term" value="F:methylmalonyl-CoA epimerase activity"/>
    <property type="evidence" value="ECO:0007669"/>
    <property type="project" value="UniProtKB-EC"/>
</dbReference>
<dbReference type="InterPro" id="IPR037523">
    <property type="entry name" value="VOC_core"/>
</dbReference>
<dbReference type="GO" id="GO:0005739">
    <property type="term" value="C:mitochondrion"/>
    <property type="evidence" value="ECO:0007669"/>
    <property type="project" value="TreeGrafter"/>
</dbReference>
<keyword evidence="2" id="KW-0479">Metal-binding</keyword>
<dbReference type="EMBL" id="CAHIKZ030002114">
    <property type="protein sequence ID" value="CAE1281484.1"/>
    <property type="molecule type" value="Genomic_DNA"/>
</dbReference>
<dbReference type="NCBIfam" id="TIGR03081">
    <property type="entry name" value="metmalonyl_epim"/>
    <property type="match status" value="1"/>
</dbReference>
<proteinExistence type="inferred from homology"/>
<dbReference type="CDD" id="cd07249">
    <property type="entry name" value="MMCE"/>
    <property type="match status" value="1"/>
</dbReference>
<dbReference type="AlphaFoldDB" id="A0A812CWE5"/>
<dbReference type="GO" id="GO:0046491">
    <property type="term" value="P:L-methylmalonyl-CoA metabolic process"/>
    <property type="evidence" value="ECO:0007669"/>
    <property type="project" value="TreeGrafter"/>
</dbReference>
<keyword evidence="4" id="KW-0413">Isomerase</keyword>
<evidence type="ECO:0000313" key="5">
    <source>
        <dbReference type="Proteomes" id="UP000597762"/>
    </source>
</evidence>
<dbReference type="EC" id="5.1.99.1" evidence="4"/>
<sequence length="296" mass="33120">MFRTLLIRPTFLFSQPFRTFHVSAVSTKDWKIGKLNHVAIAVADLDKSMALYKNAFGAKVSKKLDLPEHGVTTAFIELGDTKIELLHPLGKKSPIKNFLDKNKNGGIHHICIEVDDIEKAMQDLRSKKIRLLTSFTAPAILFRLTCYLLPPHLLSSSASPAILFRLTCYLLPPHLLSSSVSPVIFFRLTCYPLPPHLLSYSVSPAIFFRLTCYPLPSHLLSSSASPAILFRLTCYLLPPHLLSSSVSPVIFFRLTCYHLPPHLLSPSPHLLSSSASPAILFRLAYETHRTVWEPLA</sequence>
<gene>
    <name evidence="4" type="ORF">SPHA_42904</name>
</gene>
<evidence type="ECO:0000256" key="2">
    <source>
        <dbReference type="ARBA" id="ARBA00022723"/>
    </source>
</evidence>
<comment type="caution">
    <text evidence="4">The sequence shown here is derived from an EMBL/GenBank/DDBJ whole genome shotgun (WGS) entry which is preliminary data.</text>
</comment>
<evidence type="ECO:0000256" key="1">
    <source>
        <dbReference type="ARBA" id="ARBA00009308"/>
    </source>
</evidence>
<dbReference type="Gene3D" id="3.10.180.10">
    <property type="entry name" value="2,3-Dihydroxybiphenyl 1,2-Dioxygenase, domain 1"/>
    <property type="match status" value="1"/>
</dbReference>
<dbReference type="InterPro" id="IPR017515">
    <property type="entry name" value="MeMalonyl-CoA_epimerase"/>
</dbReference>
<dbReference type="Pfam" id="PF13669">
    <property type="entry name" value="Glyoxalase_4"/>
    <property type="match status" value="1"/>
</dbReference>
<keyword evidence="5" id="KW-1185">Reference proteome</keyword>
<dbReference type="InterPro" id="IPR029068">
    <property type="entry name" value="Glyas_Bleomycin-R_OHBP_Dase"/>
</dbReference>
<reference evidence="4" key="1">
    <citation type="submission" date="2021-01" db="EMBL/GenBank/DDBJ databases">
        <authorList>
            <person name="Li R."/>
            <person name="Bekaert M."/>
        </authorList>
    </citation>
    <scope>NUCLEOTIDE SEQUENCE</scope>
    <source>
        <strain evidence="4">Farmed</strain>
    </source>
</reference>
<feature type="domain" description="VOC" evidence="3">
    <location>
        <begin position="34"/>
        <end position="160"/>
    </location>
</feature>
<dbReference type="PANTHER" id="PTHR43048">
    <property type="entry name" value="METHYLMALONYL-COA EPIMERASE"/>
    <property type="match status" value="1"/>
</dbReference>
<dbReference type="SUPFAM" id="SSF54593">
    <property type="entry name" value="Glyoxalase/Bleomycin resistance protein/Dihydroxybiphenyl dioxygenase"/>
    <property type="match status" value="1"/>
</dbReference>
<dbReference type="PANTHER" id="PTHR43048:SF3">
    <property type="entry name" value="METHYLMALONYL-COA EPIMERASE, MITOCHONDRIAL"/>
    <property type="match status" value="1"/>
</dbReference>
<dbReference type="InterPro" id="IPR051785">
    <property type="entry name" value="MMCE/EMCE_epimerase"/>
</dbReference>
<evidence type="ECO:0000313" key="4">
    <source>
        <dbReference type="EMBL" id="CAE1281484.1"/>
    </source>
</evidence>
<accession>A0A812CWE5</accession>
<dbReference type="Proteomes" id="UP000597762">
    <property type="component" value="Unassembled WGS sequence"/>
</dbReference>